<dbReference type="Proteomes" id="UP000237068">
    <property type="component" value="Unassembled WGS sequence"/>
</dbReference>
<proteinExistence type="predicted"/>
<dbReference type="EMBL" id="PPXG01000002">
    <property type="protein sequence ID" value="POH84363.1"/>
    <property type="molecule type" value="Genomic_DNA"/>
</dbReference>
<dbReference type="AlphaFoldDB" id="A0A2S4ASB9"/>
<sequence length="105" mass="11514">MTLANKLLRICWAVWCYERRLSGDWQSARIPPNGGVEKLSDGSSGCGDHDLRDCLAPAARTTEWPGQCPEQAGYTNATALTTGSKKLFLTACGESPYAFVREIQF</sequence>
<protein>
    <submittedName>
        <fullName evidence="1">Uncharacterized protein</fullName>
    </submittedName>
</protein>
<comment type="caution">
    <text evidence="1">The sequence shown here is derived from an EMBL/GenBank/DDBJ whole genome shotgun (WGS) entry which is preliminary data.</text>
</comment>
<accession>A0A2S4ASB9</accession>
<reference evidence="1 2" key="1">
    <citation type="submission" date="2018-01" db="EMBL/GenBank/DDBJ databases">
        <title>Denitrification phenotypes of diverse strains of Pseudomonas stutzeri.</title>
        <authorList>
            <person name="Milligan D.A."/>
            <person name="Bergaust L."/>
            <person name="Bakken L.R."/>
            <person name="Frostegard A."/>
        </authorList>
    </citation>
    <scope>NUCLEOTIDE SEQUENCE [LARGE SCALE GENOMIC DNA]</scope>
    <source>
        <strain evidence="1 2">24a13</strain>
    </source>
</reference>
<name>A0A2S4ASB9_STUST</name>
<gene>
    <name evidence="1" type="ORF">CXK91_07405</name>
</gene>
<organism evidence="1 2">
    <name type="scientific">Stutzerimonas stutzeri</name>
    <name type="common">Pseudomonas stutzeri</name>
    <dbReference type="NCBI Taxonomy" id="316"/>
    <lineage>
        <taxon>Bacteria</taxon>
        <taxon>Pseudomonadati</taxon>
        <taxon>Pseudomonadota</taxon>
        <taxon>Gammaproteobacteria</taxon>
        <taxon>Pseudomonadales</taxon>
        <taxon>Pseudomonadaceae</taxon>
        <taxon>Stutzerimonas</taxon>
    </lineage>
</organism>
<evidence type="ECO:0000313" key="1">
    <source>
        <dbReference type="EMBL" id="POH84363.1"/>
    </source>
</evidence>
<evidence type="ECO:0000313" key="2">
    <source>
        <dbReference type="Proteomes" id="UP000237068"/>
    </source>
</evidence>